<sequence length="254" mass="29831">MKINFLLPHIRLSGGVKALLEYANRLNKIGHEVRVFVPRKAPKWYQLLDKWTMRKHGLQSLLPEVVEWMDNTLAIEMFPEPGEHYLPDSDVIVASAWQNAEFAAQLPPQKGAFFYFILHYESLWTRHKSRATETYNLSCKMLTCSTWLKKTLIEKHEKKADVLIIPVDREVFFCDSKKWNAIHRIAMLHHDYDWKGYAEGIEAVKKVMQQGKKIQLVVFGEKLEDPSSLFDSAGFEFEYHYRPTRARLRKIYTS</sequence>
<dbReference type="Gene3D" id="3.40.50.11090">
    <property type="match status" value="1"/>
</dbReference>
<gene>
    <name evidence="1" type="ORF">METZ01_LOCUS298183</name>
</gene>
<feature type="non-terminal residue" evidence="1">
    <location>
        <position position="254"/>
    </location>
</feature>
<name>A0A382M8W1_9ZZZZ</name>
<reference evidence="1" key="1">
    <citation type="submission" date="2018-05" db="EMBL/GenBank/DDBJ databases">
        <authorList>
            <person name="Lanie J.A."/>
            <person name="Ng W.-L."/>
            <person name="Kazmierczak K.M."/>
            <person name="Andrzejewski T.M."/>
            <person name="Davidsen T.M."/>
            <person name="Wayne K.J."/>
            <person name="Tettelin H."/>
            <person name="Glass J.I."/>
            <person name="Rusch D."/>
            <person name="Podicherti R."/>
            <person name="Tsui H.-C.T."/>
            <person name="Winkler M.E."/>
        </authorList>
    </citation>
    <scope>NUCLEOTIDE SEQUENCE</scope>
</reference>
<protein>
    <recommendedName>
        <fullName evidence="2">Glycosyltransferase subfamily 4-like N-terminal domain-containing protein</fullName>
    </recommendedName>
</protein>
<accession>A0A382M8W1</accession>
<organism evidence="1">
    <name type="scientific">marine metagenome</name>
    <dbReference type="NCBI Taxonomy" id="408172"/>
    <lineage>
        <taxon>unclassified sequences</taxon>
        <taxon>metagenomes</taxon>
        <taxon>ecological metagenomes</taxon>
    </lineage>
</organism>
<proteinExistence type="predicted"/>
<dbReference type="AlphaFoldDB" id="A0A382M8W1"/>
<dbReference type="SUPFAM" id="SSF53756">
    <property type="entry name" value="UDP-Glycosyltransferase/glycogen phosphorylase"/>
    <property type="match status" value="1"/>
</dbReference>
<dbReference type="EMBL" id="UINC01092058">
    <property type="protein sequence ID" value="SVC45329.1"/>
    <property type="molecule type" value="Genomic_DNA"/>
</dbReference>
<evidence type="ECO:0000313" key="1">
    <source>
        <dbReference type="EMBL" id="SVC45329.1"/>
    </source>
</evidence>
<evidence type="ECO:0008006" key="2">
    <source>
        <dbReference type="Google" id="ProtNLM"/>
    </source>
</evidence>